<evidence type="ECO:0000313" key="3">
    <source>
        <dbReference type="EMBL" id="CAH1397175.1"/>
    </source>
</evidence>
<dbReference type="InterPro" id="IPR009072">
    <property type="entry name" value="Histone-fold"/>
</dbReference>
<dbReference type="Proteomes" id="UP001152798">
    <property type="component" value="Chromosome 3"/>
</dbReference>
<dbReference type="GO" id="GO:0000786">
    <property type="term" value="C:nucleosome"/>
    <property type="evidence" value="ECO:0007669"/>
    <property type="project" value="InterPro"/>
</dbReference>
<reference evidence="3" key="1">
    <citation type="submission" date="2022-01" db="EMBL/GenBank/DDBJ databases">
        <authorList>
            <person name="King R."/>
        </authorList>
    </citation>
    <scope>NUCLEOTIDE SEQUENCE</scope>
</reference>
<name>A0A9P0H845_NEZVI</name>
<organism evidence="3 4">
    <name type="scientific">Nezara viridula</name>
    <name type="common">Southern green stink bug</name>
    <name type="synonym">Cimex viridulus</name>
    <dbReference type="NCBI Taxonomy" id="85310"/>
    <lineage>
        <taxon>Eukaryota</taxon>
        <taxon>Metazoa</taxon>
        <taxon>Ecdysozoa</taxon>
        <taxon>Arthropoda</taxon>
        <taxon>Hexapoda</taxon>
        <taxon>Insecta</taxon>
        <taxon>Pterygota</taxon>
        <taxon>Neoptera</taxon>
        <taxon>Paraneoptera</taxon>
        <taxon>Hemiptera</taxon>
        <taxon>Heteroptera</taxon>
        <taxon>Panheteroptera</taxon>
        <taxon>Pentatomomorpha</taxon>
        <taxon>Pentatomoidea</taxon>
        <taxon>Pentatomidae</taxon>
        <taxon>Pentatominae</taxon>
        <taxon>Nezara</taxon>
    </lineage>
</organism>
<proteinExistence type="inferred from homology"/>
<dbReference type="PRINTS" id="PR00622">
    <property type="entry name" value="HISTONEH3"/>
</dbReference>
<evidence type="ECO:0000256" key="1">
    <source>
        <dbReference type="ARBA" id="ARBA00010343"/>
    </source>
</evidence>
<accession>A0A9P0H845</accession>
<keyword evidence="4" id="KW-1185">Reference proteome</keyword>
<dbReference type="CDD" id="cd22911">
    <property type="entry name" value="HFD_H3"/>
    <property type="match status" value="1"/>
</dbReference>
<dbReference type="PROSITE" id="PS00959">
    <property type="entry name" value="HISTONE_H3_2"/>
    <property type="match status" value="1"/>
</dbReference>
<dbReference type="AlphaFoldDB" id="A0A9P0H845"/>
<dbReference type="InterPro" id="IPR007125">
    <property type="entry name" value="H2A/H2B/H3"/>
</dbReference>
<dbReference type="GO" id="GO:0003677">
    <property type="term" value="F:DNA binding"/>
    <property type="evidence" value="ECO:0007669"/>
    <property type="project" value="InterPro"/>
</dbReference>
<dbReference type="GO" id="GO:0046982">
    <property type="term" value="F:protein heterodimerization activity"/>
    <property type="evidence" value="ECO:0007669"/>
    <property type="project" value="InterPro"/>
</dbReference>
<dbReference type="GO" id="GO:0030527">
    <property type="term" value="F:structural constituent of chromatin"/>
    <property type="evidence" value="ECO:0007669"/>
    <property type="project" value="InterPro"/>
</dbReference>
<evidence type="ECO:0000259" key="2">
    <source>
        <dbReference type="Pfam" id="PF00125"/>
    </source>
</evidence>
<dbReference type="OrthoDB" id="8963520at2759"/>
<evidence type="ECO:0000313" key="4">
    <source>
        <dbReference type="Proteomes" id="UP001152798"/>
    </source>
</evidence>
<protein>
    <recommendedName>
        <fullName evidence="2">Core Histone H2A/H2B/H3 domain-containing protein</fullName>
    </recommendedName>
</protein>
<sequence>MALYRATNRLLTFNDLKTSETSTNQMTKTNQEVPEEYRAAHQKLPFQRLVREIAQDFKTDLRFQSSAVLALQEASEAYLVGLFEDTNLCALQAKRIFHQKGISAHLVALKRAVESTAGCGQPLGSFSADTASQLDILRHDGHPLGVDGAQVGILEETYEIGFAGLLEGQDGRALEPQVGLEVLGDLPHQPLEREFPDDQLGILLVPPDLSESDCTGPIPGYGDPFNKKTKQERRCVWGLRDLEVRIPCVEQKPHTAVEEETGYHPAIGSTDSHEAAQVKYGKRKGNKVLCLTTTDQVAQVKCTASKKEENKIIRPAKRTIADH</sequence>
<dbReference type="Gene3D" id="1.10.20.10">
    <property type="entry name" value="Histone, subunit A"/>
    <property type="match status" value="1"/>
</dbReference>
<dbReference type="SMART" id="SM00428">
    <property type="entry name" value="H3"/>
    <property type="match status" value="1"/>
</dbReference>
<dbReference type="PANTHER" id="PTHR11426">
    <property type="entry name" value="HISTONE H3"/>
    <property type="match status" value="1"/>
</dbReference>
<comment type="similarity">
    <text evidence="1">Belongs to the histone H3 family.</text>
</comment>
<dbReference type="SUPFAM" id="SSF47113">
    <property type="entry name" value="Histone-fold"/>
    <property type="match status" value="1"/>
</dbReference>
<dbReference type="InterPro" id="IPR000164">
    <property type="entry name" value="Histone_H3/CENP-A"/>
</dbReference>
<gene>
    <name evidence="3" type="ORF">NEZAVI_LOCUS7074</name>
</gene>
<feature type="domain" description="Core Histone H2A/H2B/H3" evidence="2">
    <location>
        <begin position="38"/>
        <end position="95"/>
    </location>
</feature>
<dbReference type="Pfam" id="PF00125">
    <property type="entry name" value="Histone"/>
    <property type="match status" value="1"/>
</dbReference>
<dbReference type="EMBL" id="OV725079">
    <property type="protein sequence ID" value="CAH1397175.1"/>
    <property type="molecule type" value="Genomic_DNA"/>
</dbReference>